<reference evidence="1 2" key="1">
    <citation type="submission" date="2024-03" db="EMBL/GenBank/DDBJ databases">
        <title>A high-quality draft genome sequence of Diaporthe vaccinii, a causative agent of upright dieback and viscid rot disease in cranberry plants.</title>
        <authorList>
            <person name="Sarrasin M."/>
            <person name="Lang B.F."/>
            <person name="Burger G."/>
        </authorList>
    </citation>
    <scope>NUCLEOTIDE SEQUENCE [LARGE SCALE GENOMIC DNA]</scope>
    <source>
        <strain evidence="1 2">IS7</strain>
    </source>
</reference>
<accession>A0ABR4F947</accession>
<proteinExistence type="predicted"/>
<evidence type="ECO:0000313" key="1">
    <source>
        <dbReference type="EMBL" id="KAL2291226.1"/>
    </source>
</evidence>
<dbReference type="Gene3D" id="2.60.120.330">
    <property type="entry name" value="B-lactam Antibiotic, Isopenicillin N Synthase, Chain"/>
    <property type="match status" value="1"/>
</dbReference>
<comment type="caution">
    <text evidence="1">The sequence shown here is derived from an EMBL/GenBank/DDBJ whole genome shotgun (WGS) entry which is preliminary data.</text>
</comment>
<evidence type="ECO:0000313" key="2">
    <source>
        <dbReference type="Proteomes" id="UP001600888"/>
    </source>
</evidence>
<gene>
    <name evidence="1" type="ORF">FJTKL_13862</name>
</gene>
<dbReference type="EMBL" id="JBAWTH010000007">
    <property type="protein sequence ID" value="KAL2291226.1"/>
    <property type="molecule type" value="Genomic_DNA"/>
</dbReference>
<sequence>MPGKVRQWPAWREYGIDLADEVKDPDFLKAKQQVIDEYGEERLRKSWVAVCEELAKVTDEIASQGNATIPILQAESLLAHGFSSGDLDSIRRTGCFIVRGVIPRAETETLYRNLRDYIELNKKQIKGWPEESPAMLMLYDSPTQNAIRSHPNHLRLQRMVNELWHDESAETSPDPLIYLDGVRDRPPGQPFLGLGPHVDAGSLCRWADLDYRGVYDSVLSGRALEHDAWDLGARKDADQGLFPGPAQSTMFRSFQGWTALTRAAPNEGTLLLYPSLVATIAYTILRPFFRPPAGPGDVMDPARWTLDASGSFPGTEKPHSQYLSRSSHPHLRLEECLVHIPVMEAGDTVWWHCDVSDCGGHP</sequence>
<dbReference type="SUPFAM" id="SSF51197">
    <property type="entry name" value="Clavaminate synthase-like"/>
    <property type="match status" value="1"/>
</dbReference>
<name>A0ABR4F947_9PEZI</name>
<keyword evidence="2" id="KW-1185">Reference proteome</keyword>
<dbReference type="Proteomes" id="UP001600888">
    <property type="component" value="Unassembled WGS sequence"/>
</dbReference>
<organism evidence="1 2">
    <name type="scientific">Diaporthe vaccinii</name>
    <dbReference type="NCBI Taxonomy" id="105482"/>
    <lineage>
        <taxon>Eukaryota</taxon>
        <taxon>Fungi</taxon>
        <taxon>Dikarya</taxon>
        <taxon>Ascomycota</taxon>
        <taxon>Pezizomycotina</taxon>
        <taxon>Sordariomycetes</taxon>
        <taxon>Sordariomycetidae</taxon>
        <taxon>Diaporthales</taxon>
        <taxon>Diaporthaceae</taxon>
        <taxon>Diaporthe</taxon>
        <taxon>Diaporthe eres species complex</taxon>
    </lineage>
</organism>
<dbReference type="InterPro" id="IPR027443">
    <property type="entry name" value="IPNS-like_sf"/>
</dbReference>
<evidence type="ECO:0008006" key="3">
    <source>
        <dbReference type="Google" id="ProtNLM"/>
    </source>
</evidence>
<dbReference type="PANTHER" id="PTHR30613:SF1">
    <property type="entry name" value="DUF1479 DOMAIN PROTEIN (AFU_ORTHOLOGUE AFUA_5G09280)"/>
    <property type="match status" value="1"/>
</dbReference>
<dbReference type="PANTHER" id="PTHR30613">
    <property type="entry name" value="UNCHARACTERIZED PROTEIN YBIU-RELATED"/>
    <property type="match status" value="1"/>
</dbReference>
<protein>
    <recommendedName>
        <fullName evidence="3">DUF1479-domain-containing protein</fullName>
    </recommendedName>
</protein>
<dbReference type="Pfam" id="PF07350">
    <property type="entry name" value="Gig2-like"/>
    <property type="match status" value="1"/>
</dbReference>
<dbReference type="InterPro" id="IPR010856">
    <property type="entry name" value="Gig2-like"/>
</dbReference>